<reference evidence="5" key="1">
    <citation type="submission" date="2021-12" db="EMBL/GenBank/DDBJ databases">
        <authorList>
            <person name="Rodrigo-Torres L."/>
            <person name="Arahal R. D."/>
            <person name="Lucena T."/>
        </authorList>
    </citation>
    <scope>NUCLEOTIDE SEQUENCE</scope>
    <source>
        <strain evidence="5">CECT 8226</strain>
    </source>
</reference>
<protein>
    <recommendedName>
        <fullName evidence="7">PucR family transcriptional regulator</fullName>
    </recommendedName>
</protein>
<dbReference type="Gene3D" id="1.10.10.2840">
    <property type="entry name" value="PucR C-terminal helix-turn-helix domain"/>
    <property type="match status" value="1"/>
</dbReference>
<dbReference type="PANTHER" id="PTHR33744">
    <property type="entry name" value="CARBOHYDRATE DIACID REGULATOR"/>
    <property type="match status" value="1"/>
</dbReference>
<dbReference type="Proteomes" id="UP000838160">
    <property type="component" value="Unassembled WGS sequence"/>
</dbReference>
<evidence type="ECO:0000313" key="6">
    <source>
        <dbReference type="Proteomes" id="UP000838160"/>
    </source>
</evidence>
<evidence type="ECO:0000256" key="1">
    <source>
        <dbReference type="ARBA" id="ARBA00006754"/>
    </source>
</evidence>
<keyword evidence="6" id="KW-1185">Reference proteome</keyword>
<proteinExistence type="inferred from homology"/>
<feature type="domain" description="Purine catabolism PurC-like" evidence="2">
    <location>
        <begin position="8"/>
        <end position="126"/>
    </location>
</feature>
<dbReference type="PANTHER" id="PTHR33744:SF1">
    <property type="entry name" value="DNA-BINDING TRANSCRIPTIONAL ACTIVATOR ADER"/>
    <property type="match status" value="1"/>
</dbReference>
<dbReference type="RefSeq" id="WP_237484301.1">
    <property type="nucleotide sequence ID" value="NZ_CAKLCM010000002.1"/>
</dbReference>
<dbReference type="EMBL" id="CAKLCM010000002">
    <property type="protein sequence ID" value="CAH0525803.1"/>
    <property type="molecule type" value="Genomic_DNA"/>
</dbReference>
<name>A0ABM8ZHQ1_9VIBR</name>
<evidence type="ECO:0000259" key="4">
    <source>
        <dbReference type="Pfam" id="PF17853"/>
    </source>
</evidence>
<comment type="similarity">
    <text evidence="1">Belongs to the CdaR family.</text>
</comment>
<dbReference type="Pfam" id="PF17853">
    <property type="entry name" value="GGDEF_2"/>
    <property type="match status" value="1"/>
</dbReference>
<comment type="caution">
    <text evidence="5">The sequence shown here is derived from an EMBL/GenBank/DDBJ whole genome shotgun (WGS) entry which is preliminary data.</text>
</comment>
<sequence length="381" mass="43341">MIKIDSLAQLQGLDALNRIAGHQGKDNVIRWPYIAENLDIEPWTKGGELVFVTGLNWDWLEADFIELLNRGLKCSISGLVILTGSPYISSISAKVKQHADALGIPLIEQPYSLPMVTVTELISNAIIMDDLEHKSIKWFIQYLADCPRVSEVDMEKATELGLCLNQPYSVAFLRLQNQQPQQSVKVHYLIEQFIQGQHSPFPLVEYQHGWLAILPLANQRGSEIAQWRDLITELKVQQVIAKVGVCSLSNLMEFPHAVRKAKQSIDFAQSDGVMHYDELGIAQLFTQVEDKQVLDHFCQQQLGEVFRLNEDEQIEMLQQTVLCYFDNLCSLRQTASELEIHRNTLTKRLDKFEALTGKDLSNAHQRLSIQVALVAQRFFNN</sequence>
<dbReference type="InterPro" id="IPR012914">
    <property type="entry name" value="PucR_dom"/>
</dbReference>
<organism evidence="5 6">
    <name type="scientific">Vibrio hippocampi</name>
    <dbReference type="NCBI Taxonomy" id="654686"/>
    <lineage>
        <taxon>Bacteria</taxon>
        <taxon>Pseudomonadati</taxon>
        <taxon>Pseudomonadota</taxon>
        <taxon>Gammaproteobacteria</taxon>
        <taxon>Vibrionales</taxon>
        <taxon>Vibrionaceae</taxon>
        <taxon>Vibrio</taxon>
    </lineage>
</organism>
<dbReference type="InterPro" id="IPR042070">
    <property type="entry name" value="PucR_C-HTH_sf"/>
</dbReference>
<evidence type="ECO:0000259" key="3">
    <source>
        <dbReference type="Pfam" id="PF13556"/>
    </source>
</evidence>
<gene>
    <name evidence="5" type="ORF">VHP8226_01334</name>
</gene>
<evidence type="ECO:0000259" key="2">
    <source>
        <dbReference type="Pfam" id="PF07905"/>
    </source>
</evidence>
<dbReference type="InterPro" id="IPR051448">
    <property type="entry name" value="CdaR-like_regulators"/>
</dbReference>
<evidence type="ECO:0008006" key="7">
    <source>
        <dbReference type="Google" id="ProtNLM"/>
    </source>
</evidence>
<dbReference type="InterPro" id="IPR025736">
    <property type="entry name" value="PucR_C-HTH_dom"/>
</dbReference>
<evidence type="ECO:0000313" key="5">
    <source>
        <dbReference type="EMBL" id="CAH0525803.1"/>
    </source>
</evidence>
<accession>A0ABM8ZHQ1</accession>
<dbReference type="InterPro" id="IPR041522">
    <property type="entry name" value="CdaR_GGDEF"/>
</dbReference>
<dbReference type="Pfam" id="PF07905">
    <property type="entry name" value="PucR"/>
    <property type="match status" value="1"/>
</dbReference>
<dbReference type="Pfam" id="PF13556">
    <property type="entry name" value="HTH_30"/>
    <property type="match status" value="1"/>
</dbReference>
<feature type="domain" description="PucR C-terminal helix-turn-helix" evidence="3">
    <location>
        <begin position="318"/>
        <end position="374"/>
    </location>
</feature>
<feature type="domain" description="CdaR GGDEF-like" evidence="4">
    <location>
        <begin position="155"/>
        <end position="266"/>
    </location>
</feature>